<dbReference type="Gene3D" id="2.70.70.10">
    <property type="entry name" value="Glucose Permease (Domain IIA)"/>
    <property type="match status" value="1"/>
</dbReference>
<keyword evidence="3" id="KW-0645">Protease</keyword>
<dbReference type="OrthoDB" id="9810477at2"/>
<evidence type="ECO:0000256" key="3">
    <source>
        <dbReference type="ARBA" id="ARBA00022670"/>
    </source>
</evidence>
<dbReference type="GO" id="GO:0004222">
    <property type="term" value="F:metalloendopeptidase activity"/>
    <property type="evidence" value="ECO:0007669"/>
    <property type="project" value="TreeGrafter"/>
</dbReference>
<dbReference type="EMBL" id="LVWA01000011">
    <property type="protein sequence ID" value="OKL38877.1"/>
    <property type="molecule type" value="Genomic_DNA"/>
</dbReference>
<dbReference type="Pfam" id="PF01551">
    <property type="entry name" value="Peptidase_M23"/>
    <property type="match status" value="1"/>
</dbReference>
<evidence type="ECO:0000313" key="11">
    <source>
        <dbReference type="Proteomes" id="UP000186551"/>
    </source>
</evidence>
<dbReference type="Pfam" id="PF19425">
    <property type="entry name" value="Csd3_N2"/>
    <property type="match status" value="1"/>
</dbReference>
<evidence type="ECO:0000259" key="9">
    <source>
        <dbReference type="Pfam" id="PF19425"/>
    </source>
</evidence>
<dbReference type="STRING" id="1797110.A3841_04950"/>
<sequence>MLKRRKGFAILIALSLLICITAAQTLDFIPVNLLGSKRAEAAPTEEVAEEREKLELPAPVVYGIATDSLEIVEGEIARGEVLSQLLAQYNIDAPTVHNLAQKAKDIFNVRKIAAGRNYMILHQRDSAQTAQYFIYEPNQVEYVIFDLRDSLAVTLEKRKIEVIERTITGEINSSLYVSMVEAGGSPQLVNSFADIFAWRLDLNRLQPGDNFKLIYEEKVVNGQTIGFGELKSAVFEHEGEEIYAIGFDEGNGINYYDQKGQSLKRAFLKEPLEYTRISSRFSKRRFHPVQKRYKAHLGTDYAAPRGTPIRTVGDGVVVAAHYTRGNGYFVKVRHNDTYTTQYLHMSKFAKGVRKGARVKMGQTIGYVGSTGLATGPHLCYRFWKNGRQVDALSVKLPAAKPINKKHLDAFDELKEETMQRMQAIDIKNVKQELLASGKTKEPNDA</sequence>
<feature type="domain" description="Csd3-like second N-terminal" evidence="9">
    <location>
        <begin position="164"/>
        <end position="282"/>
    </location>
</feature>
<evidence type="ECO:0000256" key="4">
    <source>
        <dbReference type="ARBA" id="ARBA00022723"/>
    </source>
</evidence>
<dbReference type="SUPFAM" id="SSF51261">
    <property type="entry name" value="Duplicated hybrid motif"/>
    <property type="match status" value="1"/>
</dbReference>
<comment type="subcellular location">
    <subcellularLocation>
        <location evidence="2">Cell envelope</location>
    </subcellularLocation>
</comment>
<evidence type="ECO:0000256" key="6">
    <source>
        <dbReference type="ARBA" id="ARBA00022833"/>
    </source>
</evidence>
<dbReference type="CDD" id="cd12797">
    <property type="entry name" value="M23_peptidase"/>
    <property type="match status" value="1"/>
</dbReference>
<dbReference type="Proteomes" id="UP000186551">
    <property type="component" value="Unassembled WGS sequence"/>
</dbReference>
<keyword evidence="6" id="KW-0862">Zinc</keyword>
<dbReference type="GO" id="GO:0006508">
    <property type="term" value="P:proteolysis"/>
    <property type="evidence" value="ECO:0007669"/>
    <property type="project" value="UniProtKB-KW"/>
</dbReference>
<evidence type="ECO:0000256" key="1">
    <source>
        <dbReference type="ARBA" id="ARBA00001947"/>
    </source>
</evidence>
<dbReference type="AlphaFoldDB" id="A0A1Q5P9H5"/>
<evidence type="ECO:0000256" key="7">
    <source>
        <dbReference type="ARBA" id="ARBA00023049"/>
    </source>
</evidence>
<evidence type="ECO:0000313" key="10">
    <source>
        <dbReference type="EMBL" id="OKL38877.1"/>
    </source>
</evidence>
<dbReference type="InterPro" id="IPR016047">
    <property type="entry name" value="M23ase_b-sheet_dom"/>
</dbReference>
<dbReference type="InterPro" id="IPR011055">
    <property type="entry name" value="Dup_hybrid_motif"/>
</dbReference>
<dbReference type="RefSeq" id="WP_073854362.1">
    <property type="nucleotide sequence ID" value="NZ_LVWA01000011.1"/>
</dbReference>
<dbReference type="PANTHER" id="PTHR21666">
    <property type="entry name" value="PEPTIDASE-RELATED"/>
    <property type="match status" value="1"/>
</dbReference>
<keyword evidence="5" id="KW-0378">Hydrolase</keyword>
<proteinExistence type="predicted"/>
<keyword evidence="7" id="KW-0482">Metalloprotease</keyword>
<dbReference type="Gene3D" id="3.10.450.350">
    <property type="match status" value="2"/>
</dbReference>
<reference evidence="10 11" key="1">
    <citation type="submission" date="2016-03" db="EMBL/GenBank/DDBJ databases">
        <title>Genome sequence of Pontibacter sp. nov., of the family cytophagaceae, isolated from marine sediment of the Yellow Sea, China.</title>
        <authorList>
            <person name="Zhang G."/>
            <person name="Zhang R."/>
        </authorList>
    </citation>
    <scope>NUCLEOTIDE SEQUENCE [LARGE SCALE GENOMIC DNA]</scope>
    <source>
        <strain evidence="10 11">S10-8</strain>
    </source>
</reference>
<dbReference type="InterPro" id="IPR045834">
    <property type="entry name" value="Csd3_N2"/>
</dbReference>
<dbReference type="GO" id="GO:0030313">
    <property type="term" value="C:cell envelope"/>
    <property type="evidence" value="ECO:0007669"/>
    <property type="project" value="UniProtKB-SubCell"/>
</dbReference>
<evidence type="ECO:0000256" key="2">
    <source>
        <dbReference type="ARBA" id="ARBA00004196"/>
    </source>
</evidence>
<keyword evidence="4" id="KW-0479">Metal-binding</keyword>
<accession>A0A1Q5P9H5</accession>
<gene>
    <name evidence="10" type="ORF">A3841_04950</name>
</gene>
<name>A0A1Q5P9H5_9BACT</name>
<protein>
    <submittedName>
        <fullName evidence="10">Peptidase M23</fullName>
    </submittedName>
</protein>
<feature type="domain" description="M23ase beta-sheet core" evidence="8">
    <location>
        <begin position="295"/>
        <end position="390"/>
    </location>
</feature>
<comment type="cofactor">
    <cofactor evidence="1">
        <name>Zn(2+)</name>
        <dbReference type="ChEBI" id="CHEBI:29105"/>
    </cofactor>
</comment>
<evidence type="ECO:0000259" key="8">
    <source>
        <dbReference type="Pfam" id="PF01551"/>
    </source>
</evidence>
<comment type="caution">
    <text evidence="10">The sequence shown here is derived from an EMBL/GenBank/DDBJ whole genome shotgun (WGS) entry which is preliminary data.</text>
</comment>
<dbReference type="InterPro" id="IPR050570">
    <property type="entry name" value="Cell_wall_metabolism_enzyme"/>
</dbReference>
<evidence type="ECO:0000256" key="5">
    <source>
        <dbReference type="ARBA" id="ARBA00022801"/>
    </source>
</evidence>
<keyword evidence="11" id="KW-1185">Reference proteome</keyword>
<organism evidence="10 11">
    <name type="scientific">Pontibacter flavimaris</name>
    <dbReference type="NCBI Taxonomy" id="1797110"/>
    <lineage>
        <taxon>Bacteria</taxon>
        <taxon>Pseudomonadati</taxon>
        <taxon>Bacteroidota</taxon>
        <taxon>Cytophagia</taxon>
        <taxon>Cytophagales</taxon>
        <taxon>Hymenobacteraceae</taxon>
        <taxon>Pontibacter</taxon>
    </lineage>
</organism>
<dbReference type="PANTHER" id="PTHR21666:SF288">
    <property type="entry name" value="CELL DIVISION PROTEIN YTFB"/>
    <property type="match status" value="1"/>
</dbReference>
<dbReference type="GO" id="GO:0046872">
    <property type="term" value="F:metal ion binding"/>
    <property type="evidence" value="ECO:0007669"/>
    <property type="project" value="UniProtKB-KW"/>
</dbReference>